<dbReference type="Gene3D" id="3.40.640.10">
    <property type="entry name" value="Type I PLP-dependent aspartate aminotransferase-like (Major domain)"/>
    <property type="match status" value="1"/>
</dbReference>
<keyword evidence="2" id="KW-0663">Pyridoxal phosphate</keyword>
<evidence type="ECO:0000313" key="3">
    <source>
        <dbReference type="EMBL" id="VAW00854.1"/>
    </source>
</evidence>
<proteinExistence type="predicted"/>
<dbReference type="AlphaFoldDB" id="A0A3B0SWL5"/>
<dbReference type="CDD" id="cd00614">
    <property type="entry name" value="CGS_like"/>
    <property type="match status" value="1"/>
</dbReference>
<comment type="cofactor">
    <cofactor evidence="1">
        <name>pyridoxal 5'-phosphate</name>
        <dbReference type="ChEBI" id="CHEBI:597326"/>
    </cofactor>
</comment>
<dbReference type="InterPro" id="IPR054542">
    <property type="entry name" value="Cys_met_metab_PP"/>
</dbReference>
<gene>
    <name evidence="3" type="ORF">MNBD_ALPHA06-2006</name>
</gene>
<dbReference type="Gene3D" id="3.90.1150.10">
    <property type="entry name" value="Aspartate Aminotransferase, domain 1"/>
    <property type="match status" value="1"/>
</dbReference>
<dbReference type="InterPro" id="IPR000277">
    <property type="entry name" value="Cys/Met-Metab_PyrdxlP-dep_enz"/>
</dbReference>
<dbReference type="GO" id="GO:0030170">
    <property type="term" value="F:pyridoxal phosphate binding"/>
    <property type="evidence" value="ECO:0007669"/>
    <property type="project" value="InterPro"/>
</dbReference>
<dbReference type="EC" id="2.5.1.48" evidence="3"/>
<dbReference type="FunFam" id="3.40.640.10:FF:000046">
    <property type="entry name" value="Cystathionine gamma-lyase"/>
    <property type="match status" value="1"/>
</dbReference>
<dbReference type="GO" id="GO:0003962">
    <property type="term" value="F:cystathionine gamma-synthase activity"/>
    <property type="evidence" value="ECO:0007669"/>
    <property type="project" value="UniProtKB-EC"/>
</dbReference>
<reference evidence="3" key="1">
    <citation type="submission" date="2018-06" db="EMBL/GenBank/DDBJ databases">
        <authorList>
            <person name="Zhirakovskaya E."/>
        </authorList>
    </citation>
    <scope>NUCLEOTIDE SEQUENCE</scope>
</reference>
<dbReference type="GO" id="GO:0019343">
    <property type="term" value="P:cysteine biosynthetic process via cystathionine"/>
    <property type="evidence" value="ECO:0007669"/>
    <property type="project" value="TreeGrafter"/>
</dbReference>
<dbReference type="EMBL" id="UOEE01000304">
    <property type="protein sequence ID" value="VAW00854.1"/>
    <property type="molecule type" value="Genomic_DNA"/>
</dbReference>
<dbReference type="PIRSF" id="PIRSF001434">
    <property type="entry name" value="CGS"/>
    <property type="match status" value="1"/>
</dbReference>
<dbReference type="Pfam" id="PF01053">
    <property type="entry name" value="Cys_Met_Meta_PP"/>
    <property type="match status" value="1"/>
</dbReference>
<dbReference type="PANTHER" id="PTHR11808">
    <property type="entry name" value="TRANS-SULFURATION ENZYME FAMILY MEMBER"/>
    <property type="match status" value="1"/>
</dbReference>
<dbReference type="NCBIfam" id="TIGR02080">
    <property type="entry name" value="O_succ_thio_ly"/>
    <property type="match status" value="1"/>
</dbReference>
<dbReference type="InterPro" id="IPR015422">
    <property type="entry name" value="PyrdxlP-dep_Trfase_small"/>
</dbReference>
<dbReference type="InterPro" id="IPR011821">
    <property type="entry name" value="O_succ_thio_ly"/>
</dbReference>
<dbReference type="InterPro" id="IPR015421">
    <property type="entry name" value="PyrdxlP-dep_Trfase_major"/>
</dbReference>
<protein>
    <submittedName>
        <fullName evidence="3">Cystathionine gamma-synthase</fullName>
        <ecNumber evidence="3">2.5.1.48</ecNumber>
    </submittedName>
</protein>
<evidence type="ECO:0000256" key="2">
    <source>
        <dbReference type="ARBA" id="ARBA00022898"/>
    </source>
</evidence>
<accession>A0A3B0SWL5</accession>
<dbReference type="GO" id="GO:0019346">
    <property type="term" value="P:transsulfuration"/>
    <property type="evidence" value="ECO:0007669"/>
    <property type="project" value="InterPro"/>
</dbReference>
<dbReference type="GO" id="GO:0005737">
    <property type="term" value="C:cytoplasm"/>
    <property type="evidence" value="ECO:0007669"/>
    <property type="project" value="TreeGrafter"/>
</dbReference>
<dbReference type="InterPro" id="IPR015424">
    <property type="entry name" value="PyrdxlP-dep_Trfase"/>
</dbReference>
<organism evidence="3">
    <name type="scientific">hydrothermal vent metagenome</name>
    <dbReference type="NCBI Taxonomy" id="652676"/>
    <lineage>
        <taxon>unclassified sequences</taxon>
        <taxon>metagenomes</taxon>
        <taxon>ecological metagenomes</taxon>
    </lineage>
</organism>
<keyword evidence="3" id="KW-0808">Transferase</keyword>
<name>A0A3B0SWL5_9ZZZZ</name>
<evidence type="ECO:0000256" key="1">
    <source>
        <dbReference type="ARBA" id="ARBA00001933"/>
    </source>
</evidence>
<sequence length="385" mass="41481">MTKQFHPRTRIASTGVGDDAAFGSVVPPLYLSANYVWSDPCEKPQYDYSRCGNPTRTQLAKALCQLEGAQSGVITNSGMAAIDLVLNLVGPGDLVLAPHDCYGGTHRLLSARAKQRQFDLAFVDQSDLAAFTVAIAAKPKLILIETPSNPLLRITDIRACVVLAKTCGAIVVADNTFLSPALQRPLELGCDVVVHSTTKFINGHSDVVGGAVLAGDKALGEELSWWANCTGVTGAAFDSYLTLRGLRTLFTRMQRQQQTAVFVVDALVQDARVARVFYPGLHDHPGHKLARSQQDGFGSMFSVEFATSIDVLALLRELQVFTIAESLGGFESLVCAPAIMTHAAMTAKARKTAGISERLVRFSIGLEHENDLLRDVLDALDRLVA</sequence>
<dbReference type="GO" id="GO:0004123">
    <property type="term" value="F:cystathionine gamma-lyase activity"/>
    <property type="evidence" value="ECO:0007669"/>
    <property type="project" value="TreeGrafter"/>
</dbReference>
<dbReference type="SUPFAM" id="SSF53383">
    <property type="entry name" value="PLP-dependent transferases"/>
    <property type="match status" value="1"/>
</dbReference>
<dbReference type="PROSITE" id="PS00868">
    <property type="entry name" value="CYS_MET_METAB_PP"/>
    <property type="match status" value="1"/>
</dbReference>
<dbReference type="PANTHER" id="PTHR11808:SF75">
    <property type="entry name" value="CYSTATHIONINE GAMMA-SYNTHASE"/>
    <property type="match status" value="1"/>
</dbReference>